<evidence type="ECO:0000313" key="8">
    <source>
        <dbReference type="EMBL" id="QDU87095.1"/>
    </source>
</evidence>
<feature type="transmembrane region" description="Helical" evidence="7">
    <location>
        <begin position="325"/>
        <end position="344"/>
    </location>
</feature>
<gene>
    <name evidence="7 8" type="primary">lgt</name>
    <name evidence="8" type="ORF">Pla175_04500</name>
</gene>
<reference evidence="8 9" key="1">
    <citation type="submission" date="2019-02" db="EMBL/GenBank/DDBJ databases">
        <title>Deep-cultivation of Planctomycetes and their phenomic and genomic characterization uncovers novel biology.</title>
        <authorList>
            <person name="Wiegand S."/>
            <person name="Jogler M."/>
            <person name="Boedeker C."/>
            <person name="Pinto D."/>
            <person name="Vollmers J."/>
            <person name="Rivas-Marin E."/>
            <person name="Kohn T."/>
            <person name="Peeters S.H."/>
            <person name="Heuer A."/>
            <person name="Rast P."/>
            <person name="Oberbeckmann S."/>
            <person name="Bunk B."/>
            <person name="Jeske O."/>
            <person name="Meyerdierks A."/>
            <person name="Storesund J.E."/>
            <person name="Kallscheuer N."/>
            <person name="Luecker S."/>
            <person name="Lage O.M."/>
            <person name="Pohl T."/>
            <person name="Merkel B.J."/>
            <person name="Hornburger P."/>
            <person name="Mueller R.-W."/>
            <person name="Bruemmer F."/>
            <person name="Labrenz M."/>
            <person name="Spormann A.M."/>
            <person name="Op den Camp H."/>
            <person name="Overmann J."/>
            <person name="Amann R."/>
            <person name="Jetten M.S.M."/>
            <person name="Mascher T."/>
            <person name="Medema M.H."/>
            <person name="Devos D.P."/>
            <person name="Kaster A.-K."/>
            <person name="Ovreas L."/>
            <person name="Rohde M."/>
            <person name="Galperin M.Y."/>
            <person name="Jogler C."/>
        </authorList>
    </citation>
    <scope>NUCLEOTIDE SEQUENCE [LARGE SCALE GENOMIC DNA]</scope>
    <source>
        <strain evidence="8 9">Pla175</strain>
    </source>
</reference>
<dbReference type="PANTHER" id="PTHR30589">
    <property type="entry name" value="PROLIPOPROTEIN DIACYLGLYCERYL TRANSFERASE"/>
    <property type="match status" value="1"/>
</dbReference>
<feature type="transmembrane region" description="Helical" evidence="7">
    <location>
        <begin position="12"/>
        <end position="36"/>
    </location>
</feature>
<dbReference type="GO" id="GO:0005886">
    <property type="term" value="C:plasma membrane"/>
    <property type="evidence" value="ECO:0007669"/>
    <property type="project" value="UniProtKB-SubCell"/>
</dbReference>
<feature type="transmembrane region" description="Helical" evidence="7">
    <location>
        <begin position="181"/>
        <end position="199"/>
    </location>
</feature>
<evidence type="ECO:0000256" key="6">
    <source>
        <dbReference type="ARBA" id="ARBA00023136"/>
    </source>
</evidence>
<dbReference type="AlphaFoldDB" id="A0A518D6L5"/>
<comment type="similarity">
    <text evidence="1 7">Belongs to the Lgt family.</text>
</comment>
<dbReference type="InterPro" id="IPR001640">
    <property type="entry name" value="Lgt"/>
</dbReference>
<feature type="transmembrane region" description="Helical" evidence="7">
    <location>
        <begin position="150"/>
        <end position="174"/>
    </location>
</feature>
<keyword evidence="2 7" id="KW-1003">Cell membrane</keyword>
<dbReference type="UniPathway" id="UPA00664"/>
<dbReference type="GO" id="GO:0008961">
    <property type="term" value="F:phosphatidylglycerol-prolipoprotein diacylglyceryl transferase activity"/>
    <property type="evidence" value="ECO:0007669"/>
    <property type="project" value="UniProtKB-UniRule"/>
</dbReference>
<feature type="transmembrane region" description="Helical" evidence="7">
    <location>
        <begin position="77"/>
        <end position="96"/>
    </location>
</feature>
<evidence type="ECO:0000256" key="7">
    <source>
        <dbReference type="HAMAP-Rule" id="MF_01147"/>
    </source>
</evidence>
<comment type="function">
    <text evidence="7">Catalyzes the transfer of the diacylglyceryl group from phosphatidylglycerol to the sulfhydryl group of the N-terminal cysteine of a prolipoprotein, the first step in the formation of mature lipoproteins.</text>
</comment>
<dbReference type="OrthoDB" id="871140at2"/>
<evidence type="ECO:0000256" key="2">
    <source>
        <dbReference type="ARBA" id="ARBA00022475"/>
    </source>
</evidence>
<comment type="subcellular location">
    <subcellularLocation>
        <location evidence="7">Cell membrane</location>
        <topology evidence="7">Multi-pass membrane protein</topology>
    </subcellularLocation>
</comment>
<organism evidence="8 9">
    <name type="scientific">Pirellulimonas nuda</name>
    <dbReference type="NCBI Taxonomy" id="2528009"/>
    <lineage>
        <taxon>Bacteria</taxon>
        <taxon>Pseudomonadati</taxon>
        <taxon>Planctomycetota</taxon>
        <taxon>Planctomycetia</taxon>
        <taxon>Pirellulales</taxon>
        <taxon>Lacipirellulaceae</taxon>
        <taxon>Pirellulimonas</taxon>
    </lineage>
</organism>
<keyword evidence="5 7" id="KW-1133">Transmembrane helix</keyword>
<dbReference type="RefSeq" id="WP_145280930.1">
    <property type="nucleotide sequence ID" value="NZ_CP036291.1"/>
</dbReference>
<dbReference type="EC" id="2.5.1.145" evidence="7"/>
<keyword evidence="4 7" id="KW-0812">Transmembrane</keyword>
<comment type="pathway">
    <text evidence="7">Protein modification; lipoprotein biosynthesis (diacylglyceryl transfer).</text>
</comment>
<keyword evidence="8" id="KW-0328">Glycosyltransferase</keyword>
<keyword evidence="8" id="KW-0449">Lipoprotein</keyword>
<proteinExistence type="inferred from homology"/>
<evidence type="ECO:0000313" key="9">
    <source>
        <dbReference type="Proteomes" id="UP000317429"/>
    </source>
</evidence>
<evidence type="ECO:0000256" key="4">
    <source>
        <dbReference type="ARBA" id="ARBA00022692"/>
    </source>
</evidence>
<comment type="catalytic activity">
    <reaction evidence="7">
        <text>L-cysteinyl-[prolipoprotein] + a 1,2-diacyl-sn-glycero-3-phospho-(1'-sn-glycerol) = an S-1,2-diacyl-sn-glyceryl-L-cysteinyl-[prolipoprotein] + sn-glycerol 1-phosphate + H(+)</text>
        <dbReference type="Rhea" id="RHEA:56712"/>
        <dbReference type="Rhea" id="RHEA-COMP:14679"/>
        <dbReference type="Rhea" id="RHEA-COMP:14680"/>
        <dbReference type="ChEBI" id="CHEBI:15378"/>
        <dbReference type="ChEBI" id="CHEBI:29950"/>
        <dbReference type="ChEBI" id="CHEBI:57685"/>
        <dbReference type="ChEBI" id="CHEBI:64716"/>
        <dbReference type="ChEBI" id="CHEBI:140658"/>
        <dbReference type="EC" id="2.5.1.145"/>
    </reaction>
</comment>
<dbReference type="Proteomes" id="UP000317429">
    <property type="component" value="Chromosome"/>
</dbReference>
<keyword evidence="3 7" id="KW-0808">Transferase</keyword>
<dbReference type="Pfam" id="PF01790">
    <property type="entry name" value="LGT"/>
    <property type="match status" value="1"/>
</dbReference>
<feature type="transmembrane region" description="Helical" evidence="7">
    <location>
        <begin position="48"/>
        <end position="71"/>
    </location>
</feature>
<protein>
    <recommendedName>
        <fullName evidence="7">Phosphatidylglycerol--prolipoprotein diacylglyceryl transferase</fullName>
        <ecNumber evidence="7">2.5.1.145</ecNumber>
    </recommendedName>
</protein>
<evidence type="ECO:0000256" key="3">
    <source>
        <dbReference type="ARBA" id="ARBA00022679"/>
    </source>
</evidence>
<dbReference type="GO" id="GO:0042158">
    <property type="term" value="P:lipoprotein biosynthetic process"/>
    <property type="evidence" value="ECO:0007669"/>
    <property type="project" value="UniProtKB-UniRule"/>
</dbReference>
<dbReference type="KEGG" id="pnd:Pla175_04500"/>
<feature type="transmembrane region" description="Helical" evidence="7">
    <location>
        <begin position="108"/>
        <end position="130"/>
    </location>
</feature>
<dbReference type="PANTHER" id="PTHR30589:SF0">
    <property type="entry name" value="PHOSPHATIDYLGLYCEROL--PROLIPOPROTEIN DIACYLGLYCERYL TRANSFERASE"/>
    <property type="match status" value="1"/>
</dbReference>
<feature type="transmembrane region" description="Helical" evidence="7">
    <location>
        <begin position="351"/>
        <end position="371"/>
    </location>
</feature>
<feature type="binding site" evidence="7">
    <location>
        <position position="200"/>
    </location>
    <ligand>
        <name>a 1,2-diacyl-sn-glycero-3-phospho-(1'-sn-glycerol)</name>
        <dbReference type="ChEBI" id="CHEBI:64716"/>
    </ligand>
</feature>
<accession>A0A518D6L5</accession>
<dbReference type="EMBL" id="CP036291">
    <property type="protein sequence ID" value="QDU87095.1"/>
    <property type="molecule type" value="Genomic_DNA"/>
</dbReference>
<sequence>MRSELFRIPVDVAGIPLLGFGLALAVWLVGAGVYALRLRGAARRGEQADWIGFAGLVAAVAAALVVAPRFVPEGIPIRGYGVMLLLALASGVAMALHRARQRGIADDVIYSLVIWLVVCGIAGARLFHVIEYWQVSFAGLPLREAILKALMFTEGGLVVYGSLIGAAAAFVVFVRRHGLPLLGMADLLAPSLAVGLAIGRLGCLLNGCCFGGVCDRPWAITFPDDSQVFVDQLSRGELHGVRLSETEQGLTVSQVWDEQLEITPGAKVAKIDGRKADSLADSFEAMRAAYQGHDPVLLELEGGAEVALPVAEPRVRSLPVHPTQLYSAINAALLGWVLWLAYPLRRRDGEVFGLMLTIYPVSRFLLEMIRVDESNFLGTGLSISQNLSIVILSMMAFYWVWLLRQEGRGVRGELTCDVRLRGPRP</sequence>
<feature type="transmembrane region" description="Helical" evidence="7">
    <location>
        <begin position="383"/>
        <end position="403"/>
    </location>
</feature>
<evidence type="ECO:0000256" key="1">
    <source>
        <dbReference type="ARBA" id="ARBA00007150"/>
    </source>
</evidence>
<keyword evidence="9" id="KW-1185">Reference proteome</keyword>
<evidence type="ECO:0000256" key="5">
    <source>
        <dbReference type="ARBA" id="ARBA00022989"/>
    </source>
</evidence>
<keyword evidence="6 7" id="KW-0472">Membrane</keyword>
<dbReference type="HAMAP" id="MF_01147">
    <property type="entry name" value="Lgt"/>
    <property type="match status" value="1"/>
</dbReference>
<name>A0A518D6L5_9BACT</name>